<evidence type="ECO:0000313" key="3">
    <source>
        <dbReference type="EMBL" id="VDP55120.1"/>
    </source>
</evidence>
<sequence length="121" mass="13591">MLYDVHFWIGRESTADEYGTAAYKTVELDTFLDDKAVQHREVDGFESDLFKTYFNRFDVNSSTNIFKTSIEVCADDVVQKNDESSTTKPSSSENKTPPKTFGPRCTSLLGSLYLGGMGSQY</sequence>
<dbReference type="Gene3D" id="3.40.20.10">
    <property type="entry name" value="Severin"/>
    <property type="match status" value="1"/>
</dbReference>
<dbReference type="InterPro" id="IPR007123">
    <property type="entry name" value="Gelsolin-like_dom"/>
</dbReference>
<dbReference type="PANTHER" id="PTHR11977">
    <property type="entry name" value="VILLIN"/>
    <property type="match status" value="1"/>
</dbReference>
<dbReference type="InterPro" id="IPR007122">
    <property type="entry name" value="Villin/Gelsolin"/>
</dbReference>
<dbReference type="AlphaFoldDB" id="A0A3P8EKM2"/>
<feature type="region of interest" description="Disordered" evidence="1">
    <location>
        <begin position="78"/>
        <end position="103"/>
    </location>
</feature>
<organism evidence="3 4">
    <name type="scientific">Schistosoma mattheei</name>
    <dbReference type="NCBI Taxonomy" id="31246"/>
    <lineage>
        <taxon>Eukaryota</taxon>
        <taxon>Metazoa</taxon>
        <taxon>Spiralia</taxon>
        <taxon>Lophotrochozoa</taxon>
        <taxon>Platyhelminthes</taxon>
        <taxon>Trematoda</taxon>
        <taxon>Digenea</taxon>
        <taxon>Strigeidida</taxon>
        <taxon>Schistosomatoidea</taxon>
        <taxon>Schistosomatidae</taxon>
        <taxon>Schistosoma</taxon>
    </lineage>
</organism>
<evidence type="ECO:0000313" key="4">
    <source>
        <dbReference type="Proteomes" id="UP000269396"/>
    </source>
</evidence>
<name>A0A3P8EKM2_9TREM</name>
<dbReference type="SUPFAM" id="SSF55753">
    <property type="entry name" value="Actin depolymerizing proteins"/>
    <property type="match status" value="1"/>
</dbReference>
<dbReference type="GO" id="GO:0051015">
    <property type="term" value="F:actin filament binding"/>
    <property type="evidence" value="ECO:0007669"/>
    <property type="project" value="InterPro"/>
</dbReference>
<feature type="compositionally biased region" description="Polar residues" evidence="1">
    <location>
        <begin position="86"/>
        <end position="97"/>
    </location>
</feature>
<dbReference type="Proteomes" id="UP000269396">
    <property type="component" value="Unassembled WGS sequence"/>
</dbReference>
<keyword evidence="4" id="KW-1185">Reference proteome</keyword>
<dbReference type="GO" id="GO:0015629">
    <property type="term" value="C:actin cytoskeleton"/>
    <property type="evidence" value="ECO:0007669"/>
    <property type="project" value="TreeGrafter"/>
</dbReference>
<dbReference type="GO" id="GO:0005737">
    <property type="term" value="C:cytoplasm"/>
    <property type="evidence" value="ECO:0007669"/>
    <property type="project" value="TreeGrafter"/>
</dbReference>
<dbReference type="EMBL" id="UZAL01030703">
    <property type="protein sequence ID" value="VDP55120.1"/>
    <property type="molecule type" value="Genomic_DNA"/>
</dbReference>
<proteinExistence type="predicted"/>
<protein>
    <recommendedName>
        <fullName evidence="2">Gelsolin-like domain-containing protein</fullName>
    </recommendedName>
</protein>
<evidence type="ECO:0000256" key="1">
    <source>
        <dbReference type="SAM" id="MobiDB-lite"/>
    </source>
</evidence>
<dbReference type="PANTHER" id="PTHR11977:SF130">
    <property type="entry name" value="SEVERIN"/>
    <property type="match status" value="1"/>
</dbReference>
<dbReference type="GO" id="GO:0008154">
    <property type="term" value="P:actin polymerization or depolymerization"/>
    <property type="evidence" value="ECO:0007669"/>
    <property type="project" value="TreeGrafter"/>
</dbReference>
<accession>A0A3P8EKM2</accession>
<dbReference type="Pfam" id="PF00626">
    <property type="entry name" value="Gelsolin"/>
    <property type="match status" value="1"/>
</dbReference>
<dbReference type="InterPro" id="IPR029006">
    <property type="entry name" value="ADF-H/Gelsolin-like_dom_sf"/>
</dbReference>
<gene>
    <name evidence="3" type="ORF">SMTD_LOCUS10585</name>
</gene>
<evidence type="ECO:0000259" key="2">
    <source>
        <dbReference type="Pfam" id="PF00626"/>
    </source>
</evidence>
<reference evidence="3 4" key="1">
    <citation type="submission" date="2018-11" db="EMBL/GenBank/DDBJ databases">
        <authorList>
            <consortium name="Pathogen Informatics"/>
        </authorList>
    </citation>
    <scope>NUCLEOTIDE SEQUENCE [LARGE SCALE GENOMIC DNA]</scope>
    <source>
        <strain>Denwood</strain>
        <strain evidence="4">Zambia</strain>
    </source>
</reference>
<feature type="domain" description="Gelsolin-like" evidence="2">
    <location>
        <begin position="4"/>
        <end position="50"/>
    </location>
</feature>